<dbReference type="GO" id="GO:0003677">
    <property type="term" value="F:DNA binding"/>
    <property type="evidence" value="ECO:0007669"/>
    <property type="project" value="UniProtKB-KW"/>
</dbReference>
<evidence type="ECO:0000259" key="1">
    <source>
        <dbReference type="Pfam" id="PF09836"/>
    </source>
</evidence>
<keyword evidence="2" id="KW-0238">DNA-binding</keyword>
<dbReference type="RefSeq" id="WP_212686644.1">
    <property type="nucleotide sequence ID" value="NZ_JAGSPN010000002.1"/>
</dbReference>
<protein>
    <submittedName>
        <fullName evidence="2">DNA-binding domain-containing protein</fullName>
    </submittedName>
</protein>
<dbReference type="Proteomes" id="UP000680067">
    <property type="component" value="Unassembled WGS sequence"/>
</dbReference>
<feature type="domain" description="Putative DNA-binding" evidence="1">
    <location>
        <begin position="11"/>
        <end position="99"/>
    </location>
</feature>
<dbReference type="InterPro" id="IPR018640">
    <property type="entry name" value="DUF2063"/>
</dbReference>
<reference evidence="2" key="1">
    <citation type="submission" date="2021-04" db="EMBL/GenBank/DDBJ databases">
        <title>novel species isolated from subtropical streams in China.</title>
        <authorList>
            <person name="Lu H."/>
        </authorList>
    </citation>
    <scope>NUCLEOTIDE SEQUENCE</scope>
    <source>
        <strain evidence="2">LFS511W</strain>
    </source>
</reference>
<name>A0A941DJN9_9BURK</name>
<sequence>MKQDEMPDLGWQADLLKAICGSESPDLHAILVPSYSEGLALYRDSQRALRRQVLAQAYPVIRQLTGELCFHSLADDFASQIPSCSGDLHLYGDVFPQYLRQSPVAADFPYLAEVAALEWYIHRQYYAPDIPLLTLPLLVQQCGGDVAQLMSARMQLAASVHLLRLPGNAADIWLAHQTDQFDGLRWREEPQHVLISRPEWKPLVSIITEAEFHALSVLHHGAALGEVLMLLLDEQPGSADLLLQRVQQWLALGLFSAEQAENNNCQTTH</sequence>
<dbReference type="Gene3D" id="1.10.150.690">
    <property type="entry name" value="DUF2063"/>
    <property type="match status" value="1"/>
</dbReference>
<keyword evidence="3" id="KW-1185">Reference proteome</keyword>
<evidence type="ECO:0000313" key="3">
    <source>
        <dbReference type="Proteomes" id="UP000680067"/>
    </source>
</evidence>
<gene>
    <name evidence="2" type="ORF">KDM89_03885</name>
</gene>
<evidence type="ECO:0000313" key="2">
    <source>
        <dbReference type="EMBL" id="MBR7781274.1"/>
    </source>
</evidence>
<dbReference type="AlphaFoldDB" id="A0A941DJN9"/>
<dbReference type="Pfam" id="PF09836">
    <property type="entry name" value="DUF2063"/>
    <property type="match status" value="1"/>
</dbReference>
<dbReference type="EMBL" id="JAGSPN010000002">
    <property type="protein sequence ID" value="MBR7781274.1"/>
    <property type="molecule type" value="Genomic_DNA"/>
</dbReference>
<proteinExistence type="predicted"/>
<comment type="caution">
    <text evidence="2">The sequence shown here is derived from an EMBL/GenBank/DDBJ whole genome shotgun (WGS) entry which is preliminary data.</text>
</comment>
<organism evidence="2 3">
    <name type="scientific">Undibacterium luofuense</name>
    <dbReference type="NCBI Taxonomy" id="2828733"/>
    <lineage>
        <taxon>Bacteria</taxon>
        <taxon>Pseudomonadati</taxon>
        <taxon>Pseudomonadota</taxon>
        <taxon>Betaproteobacteria</taxon>
        <taxon>Burkholderiales</taxon>
        <taxon>Oxalobacteraceae</taxon>
        <taxon>Undibacterium</taxon>
    </lineage>
</organism>
<dbReference type="InterPro" id="IPR044922">
    <property type="entry name" value="DUF2063_N_sf"/>
</dbReference>
<accession>A0A941DJN9</accession>